<dbReference type="EMBL" id="JBHSMZ010000026">
    <property type="protein sequence ID" value="MFC5552086.1"/>
    <property type="molecule type" value="Genomic_DNA"/>
</dbReference>
<gene>
    <name evidence="3" type="ORF">ACFPO9_26520</name>
</gene>
<feature type="chain" id="PRO_5047421818" evidence="1">
    <location>
        <begin position="22"/>
        <end position="144"/>
    </location>
</feature>
<evidence type="ECO:0000256" key="1">
    <source>
        <dbReference type="SAM" id="SignalP"/>
    </source>
</evidence>
<dbReference type="Pfam" id="PF14347">
    <property type="entry name" value="DUF4399"/>
    <property type="match status" value="1"/>
</dbReference>
<protein>
    <submittedName>
        <fullName evidence="3">DUF4399 domain-containing protein</fullName>
    </submittedName>
</protein>
<name>A0ABW0S523_9BURK</name>
<accession>A0ABW0S523</accession>
<dbReference type="InterPro" id="IPR025512">
    <property type="entry name" value="DUF4399"/>
</dbReference>
<keyword evidence="4" id="KW-1185">Reference proteome</keyword>
<evidence type="ECO:0000313" key="4">
    <source>
        <dbReference type="Proteomes" id="UP001596086"/>
    </source>
</evidence>
<reference evidence="4" key="1">
    <citation type="journal article" date="2019" name="Int. J. Syst. Evol. Microbiol.">
        <title>The Global Catalogue of Microorganisms (GCM) 10K type strain sequencing project: providing services to taxonomists for standard genome sequencing and annotation.</title>
        <authorList>
            <consortium name="The Broad Institute Genomics Platform"/>
            <consortium name="The Broad Institute Genome Sequencing Center for Infectious Disease"/>
            <person name="Wu L."/>
            <person name="Ma J."/>
        </authorList>
    </citation>
    <scope>NUCLEOTIDE SEQUENCE [LARGE SCALE GENOMIC DNA]</scope>
    <source>
        <strain evidence="4">CGMCC 4.5798</strain>
    </source>
</reference>
<feature type="signal peptide" evidence="1">
    <location>
        <begin position="1"/>
        <end position="21"/>
    </location>
</feature>
<organism evidence="3 4">
    <name type="scientific">Massilia aerilata</name>
    <dbReference type="NCBI Taxonomy" id="453817"/>
    <lineage>
        <taxon>Bacteria</taxon>
        <taxon>Pseudomonadati</taxon>
        <taxon>Pseudomonadota</taxon>
        <taxon>Betaproteobacteria</taxon>
        <taxon>Burkholderiales</taxon>
        <taxon>Oxalobacteraceae</taxon>
        <taxon>Telluria group</taxon>
        <taxon>Massilia</taxon>
    </lineage>
</organism>
<comment type="caution">
    <text evidence="3">The sequence shown here is derived from an EMBL/GenBank/DDBJ whole genome shotgun (WGS) entry which is preliminary data.</text>
</comment>
<proteinExistence type="predicted"/>
<dbReference type="RefSeq" id="WP_379777226.1">
    <property type="nucleotide sequence ID" value="NZ_JBHSMZ010000026.1"/>
</dbReference>
<keyword evidence="1" id="KW-0732">Signal</keyword>
<evidence type="ECO:0000259" key="2">
    <source>
        <dbReference type="Pfam" id="PF14347"/>
    </source>
</evidence>
<dbReference type="Proteomes" id="UP001596086">
    <property type="component" value="Unassembled WGS sequence"/>
</dbReference>
<feature type="domain" description="DUF4399" evidence="2">
    <location>
        <begin position="53"/>
        <end position="144"/>
    </location>
</feature>
<evidence type="ECO:0000313" key="3">
    <source>
        <dbReference type="EMBL" id="MFC5552086.1"/>
    </source>
</evidence>
<sequence length="144" mass="15728">MRKKIALILGAALLASLPVLARTPGARTPAPENAQVYFIWPSDGMTVHHAFWVRMGLRNMGVAPKGTDIANTGHHHLLIDVDLPENMNEPIASDRSHLHFGAGETEARVELPPGRHTLQLVLADKDHIPHDPPVVSKKITVTVK</sequence>